<dbReference type="OrthoDB" id="10677494at2759"/>
<name>A0A4Y8CQ44_9HELO</name>
<gene>
    <name evidence="1" type="ORF">BOTCAL_0405g00010</name>
</gene>
<sequence length="78" mass="8455">MTAMVPGPGSVPQTLPNYVLMWATPTFAKKEWPALGLFGAGGPLLEPFPGSLHPPSPLLAPYEEMMMQCRWVAGEVEE</sequence>
<evidence type="ECO:0000313" key="1">
    <source>
        <dbReference type="EMBL" id="TEY41044.1"/>
    </source>
</evidence>
<reference evidence="1 2" key="1">
    <citation type="submission" date="2017-11" db="EMBL/GenBank/DDBJ databases">
        <title>Comparative genomics of Botrytis spp.</title>
        <authorList>
            <person name="Valero-Jimenez C.A."/>
            <person name="Tapia P."/>
            <person name="Veloso J."/>
            <person name="Silva-Moreno E."/>
            <person name="Staats M."/>
            <person name="Valdes J.H."/>
            <person name="Van Kan J.A.L."/>
        </authorList>
    </citation>
    <scope>NUCLEOTIDE SEQUENCE [LARGE SCALE GENOMIC DNA]</scope>
    <source>
        <strain evidence="1 2">MUCL2830</strain>
    </source>
</reference>
<proteinExistence type="predicted"/>
<evidence type="ECO:0000313" key="2">
    <source>
        <dbReference type="Proteomes" id="UP000297299"/>
    </source>
</evidence>
<dbReference type="Proteomes" id="UP000297299">
    <property type="component" value="Unassembled WGS sequence"/>
</dbReference>
<dbReference type="EMBL" id="PHWZ01000404">
    <property type="protein sequence ID" value="TEY41044.1"/>
    <property type="molecule type" value="Genomic_DNA"/>
</dbReference>
<accession>A0A4Y8CQ44</accession>
<dbReference type="AlphaFoldDB" id="A0A4Y8CQ44"/>
<keyword evidence="2" id="KW-1185">Reference proteome</keyword>
<organism evidence="1 2">
    <name type="scientific">Botryotinia calthae</name>
    <dbReference type="NCBI Taxonomy" id="38488"/>
    <lineage>
        <taxon>Eukaryota</taxon>
        <taxon>Fungi</taxon>
        <taxon>Dikarya</taxon>
        <taxon>Ascomycota</taxon>
        <taxon>Pezizomycotina</taxon>
        <taxon>Leotiomycetes</taxon>
        <taxon>Helotiales</taxon>
        <taxon>Sclerotiniaceae</taxon>
        <taxon>Botryotinia</taxon>
    </lineage>
</organism>
<protein>
    <submittedName>
        <fullName evidence="1">Uncharacterized protein</fullName>
    </submittedName>
</protein>
<comment type="caution">
    <text evidence="1">The sequence shown here is derived from an EMBL/GenBank/DDBJ whole genome shotgun (WGS) entry which is preliminary data.</text>
</comment>